<dbReference type="GeneID" id="5009931"/>
<dbReference type="KEGG" id="ptm:GSPATT00038975001"/>
<name>A0BDY2_PARTE</name>
<accession>A0BDY2</accession>
<evidence type="ECO:0000313" key="2">
    <source>
        <dbReference type="EMBL" id="CAK56749.1"/>
    </source>
</evidence>
<sequence>MTIFIYLTYPVLFVFSQITLGFGIATYLLLFKSIELESLKIKFKIFYHDSHSLVITVFEFQF</sequence>
<dbReference type="InParanoid" id="A0BDY2"/>
<dbReference type="Proteomes" id="UP000000600">
    <property type="component" value="Unassembled WGS sequence"/>
</dbReference>
<dbReference type="RefSeq" id="XP_001441639.1">
    <property type="nucleotide sequence ID" value="XM_001441602.1"/>
</dbReference>
<reference evidence="2" key="2">
    <citation type="submission" date="2006-03" db="EMBL/GenBank/DDBJ databases">
        <authorList>
            <consortium name="Genoscope"/>
        </authorList>
    </citation>
    <scope>NUCLEOTIDE SEQUENCE</scope>
    <source>
        <strain evidence="2">Stock d4-2</strain>
    </source>
</reference>
<feature type="transmembrane region" description="Helical" evidence="1">
    <location>
        <begin position="6"/>
        <end position="30"/>
    </location>
</feature>
<gene>
    <name evidence="2" type="ORF">GSPATT00027780001</name>
    <name evidence="3" type="ORF">GSPATT00038975001</name>
</gene>
<keyword evidence="1" id="KW-0812">Transmembrane</keyword>
<evidence type="ECO:0000313" key="3">
    <source>
        <dbReference type="EMBL" id="CAK74242.1"/>
    </source>
</evidence>
<dbReference type="AlphaFoldDB" id="A0BDY2"/>
<dbReference type="EMBL" id="CT868176">
    <property type="protein sequence ID" value="CAK74242.1"/>
    <property type="molecule type" value="Genomic_DNA"/>
</dbReference>
<dbReference type="KEGG" id="ptm:GSPATT00027780001"/>
<dbReference type="GeneID" id="5027423"/>
<dbReference type="HOGENOM" id="CLU_2908890_0_0_1"/>
<evidence type="ECO:0000256" key="1">
    <source>
        <dbReference type="SAM" id="Phobius"/>
    </source>
</evidence>
<proteinExistence type="predicted"/>
<protein>
    <submittedName>
        <fullName evidence="2">Chromosome undetermined scaffold_101, whole genome shotgun sequence</fullName>
    </submittedName>
    <submittedName>
        <fullName evidence="3">Chromosome undetermined scaffold_271, whole genome shotgun sequence</fullName>
    </submittedName>
</protein>
<keyword evidence="4" id="KW-1185">Reference proteome</keyword>
<reference evidence="2 4" key="1">
    <citation type="journal article" date="2006" name="Nature">
        <title>Global trends of whole-genome duplications revealed by the ciliate Paramecium tetraurelia.</title>
        <authorList>
            <consortium name="Genoscope"/>
            <person name="Aury J.-M."/>
            <person name="Jaillon O."/>
            <person name="Duret L."/>
            <person name="Noel B."/>
            <person name="Jubin C."/>
            <person name="Porcel B.M."/>
            <person name="Segurens B."/>
            <person name="Daubin V."/>
            <person name="Anthouard V."/>
            <person name="Aiach N."/>
            <person name="Arnaiz O."/>
            <person name="Billaut A."/>
            <person name="Beisson J."/>
            <person name="Blanc I."/>
            <person name="Bouhouche K."/>
            <person name="Camara F."/>
            <person name="Duharcourt S."/>
            <person name="Guigo R."/>
            <person name="Gogendeau D."/>
            <person name="Katinka M."/>
            <person name="Keller A.-M."/>
            <person name="Kissmehl R."/>
            <person name="Klotz C."/>
            <person name="Koll F."/>
            <person name="Le Moue A."/>
            <person name="Lepere C."/>
            <person name="Malinsky S."/>
            <person name="Nowacki M."/>
            <person name="Nowak J.K."/>
            <person name="Plattner H."/>
            <person name="Poulain J."/>
            <person name="Ruiz F."/>
            <person name="Serrano V."/>
            <person name="Zagulski M."/>
            <person name="Dessen P."/>
            <person name="Betermier M."/>
            <person name="Weissenbach J."/>
            <person name="Scarpelli C."/>
            <person name="Schachter V."/>
            <person name="Sperling L."/>
            <person name="Meyer E."/>
            <person name="Cohen J."/>
            <person name="Wincker P."/>
        </authorList>
    </citation>
    <scope>NUCLEOTIDE SEQUENCE [LARGE SCALE GENOMIC DNA]</scope>
    <source>
        <strain evidence="2 4">Stock d4-2</strain>
    </source>
</reference>
<evidence type="ECO:0000313" key="4">
    <source>
        <dbReference type="Proteomes" id="UP000000600"/>
    </source>
</evidence>
<keyword evidence="1" id="KW-1133">Transmembrane helix</keyword>
<keyword evidence="1" id="KW-0472">Membrane</keyword>
<dbReference type="RefSeq" id="XP_001424147.1">
    <property type="nucleotide sequence ID" value="XM_001424110.1"/>
</dbReference>
<organism evidence="2 4">
    <name type="scientific">Paramecium tetraurelia</name>
    <dbReference type="NCBI Taxonomy" id="5888"/>
    <lineage>
        <taxon>Eukaryota</taxon>
        <taxon>Sar</taxon>
        <taxon>Alveolata</taxon>
        <taxon>Ciliophora</taxon>
        <taxon>Intramacronucleata</taxon>
        <taxon>Oligohymenophorea</taxon>
        <taxon>Peniculida</taxon>
        <taxon>Parameciidae</taxon>
        <taxon>Paramecium</taxon>
    </lineage>
</organism>
<dbReference type="EMBL" id="CT867988">
    <property type="protein sequence ID" value="CAK56749.1"/>
    <property type="molecule type" value="Genomic_DNA"/>
</dbReference>